<dbReference type="EMBL" id="MU155145">
    <property type="protein sequence ID" value="KAF9484227.1"/>
    <property type="molecule type" value="Genomic_DNA"/>
</dbReference>
<dbReference type="OrthoDB" id="9451547at2759"/>
<feature type="chain" id="PRO_5040141245" evidence="2">
    <location>
        <begin position="17"/>
        <end position="541"/>
    </location>
</feature>
<gene>
    <name evidence="3" type="ORF">BDN70DRAFT_950675</name>
</gene>
<dbReference type="Proteomes" id="UP000807469">
    <property type="component" value="Unassembled WGS sequence"/>
</dbReference>
<protein>
    <submittedName>
        <fullName evidence="3">Uncharacterized protein</fullName>
    </submittedName>
</protein>
<keyword evidence="2" id="KW-0732">Signal</keyword>
<dbReference type="PANTHER" id="PTHR35043">
    <property type="entry name" value="TRANSCRIPTION FACTOR DOMAIN-CONTAINING PROTEIN"/>
    <property type="match status" value="1"/>
</dbReference>
<proteinExistence type="predicted"/>
<feature type="transmembrane region" description="Helical" evidence="1">
    <location>
        <begin position="423"/>
        <end position="445"/>
    </location>
</feature>
<accession>A0A9P5Z9S9</accession>
<evidence type="ECO:0000313" key="3">
    <source>
        <dbReference type="EMBL" id="KAF9484227.1"/>
    </source>
</evidence>
<evidence type="ECO:0000313" key="4">
    <source>
        <dbReference type="Proteomes" id="UP000807469"/>
    </source>
</evidence>
<dbReference type="AlphaFoldDB" id="A0A9P5Z9S9"/>
<keyword evidence="4" id="KW-1185">Reference proteome</keyword>
<evidence type="ECO:0000256" key="2">
    <source>
        <dbReference type="SAM" id="SignalP"/>
    </source>
</evidence>
<organism evidence="3 4">
    <name type="scientific">Pholiota conissans</name>
    <dbReference type="NCBI Taxonomy" id="109636"/>
    <lineage>
        <taxon>Eukaryota</taxon>
        <taxon>Fungi</taxon>
        <taxon>Dikarya</taxon>
        <taxon>Basidiomycota</taxon>
        <taxon>Agaricomycotina</taxon>
        <taxon>Agaricomycetes</taxon>
        <taxon>Agaricomycetidae</taxon>
        <taxon>Agaricales</taxon>
        <taxon>Agaricineae</taxon>
        <taxon>Strophariaceae</taxon>
        <taxon>Pholiota</taxon>
    </lineage>
</organism>
<dbReference type="PANTHER" id="PTHR35043:SF7">
    <property type="entry name" value="TRANSCRIPTION FACTOR DOMAIN-CONTAINING PROTEIN"/>
    <property type="match status" value="1"/>
</dbReference>
<sequence>MLIIILLLALIRTLHGSPLSLASTEMSLEQDTDSKFGQRDLSNIILSCFATVFACTWSAVHPNIPSPWDSWWDCFKRQLVTMIYALVAPEAMTAWALRQHLAARKIMNSYNKQVMKVDADAHEKRPNFSSSSLSESDKIMHERPWTLTHAFFVQMGGFMLCEDGRPIQTLIYSTADDEVGIRKNIADGKIDIAMLSVPEEDIQDRSKGDAISKAFIVVQTTWFIVHCIARWIEKLPLTELEVVTLGFALLNGITYALWWFKPQNVVRPIFLESKIKKDPVSVKDVALLDPKVSFRDRKAVEAGDLSEVTDVEEEPVVVEKPSWLHRKLQEDFDEYHSHAPYRLLYTMPLRLGEALLRPLGQLTETGARSHEVQKGSLRVPMFHSEEASDIKVFGATSIVGVLFGSVHLITGWFLDFTSHRQMLLWRAASIVITVEPIFMGLWKIFPTDGWMWHILRSLMVAGLPFYIVARLVLLLISLLSLRGLPPAAFENLAVDGIPYTERNRPLTNGVTWRDDVSEGEESVLTKTPPGKQSKIVLVDSC</sequence>
<name>A0A9P5Z9S9_9AGAR</name>
<keyword evidence="1" id="KW-1133">Transmembrane helix</keyword>
<evidence type="ECO:0000256" key="1">
    <source>
        <dbReference type="SAM" id="Phobius"/>
    </source>
</evidence>
<comment type="caution">
    <text evidence="3">The sequence shown here is derived from an EMBL/GenBank/DDBJ whole genome shotgun (WGS) entry which is preliminary data.</text>
</comment>
<feature type="signal peptide" evidence="2">
    <location>
        <begin position="1"/>
        <end position="16"/>
    </location>
</feature>
<feature type="transmembrane region" description="Helical" evidence="1">
    <location>
        <begin position="457"/>
        <end position="481"/>
    </location>
</feature>
<keyword evidence="1" id="KW-0472">Membrane</keyword>
<reference evidence="3" key="1">
    <citation type="submission" date="2020-11" db="EMBL/GenBank/DDBJ databases">
        <authorList>
            <consortium name="DOE Joint Genome Institute"/>
            <person name="Ahrendt S."/>
            <person name="Riley R."/>
            <person name="Andreopoulos W."/>
            <person name="Labutti K."/>
            <person name="Pangilinan J."/>
            <person name="Ruiz-Duenas F.J."/>
            <person name="Barrasa J.M."/>
            <person name="Sanchez-Garcia M."/>
            <person name="Camarero S."/>
            <person name="Miyauchi S."/>
            <person name="Serrano A."/>
            <person name="Linde D."/>
            <person name="Babiker R."/>
            <person name="Drula E."/>
            <person name="Ayuso-Fernandez I."/>
            <person name="Pacheco R."/>
            <person name="Padilla G."/>
            <person name="Ferreira P."/>
            <person name="Barriuso J."/>
            <person name="Kellner H."/>
            <person name="Castanera R."/>
            <person name="Alfaro M."/>
            <person name="Ramirez L."/>
            <person name="Pisabarro A.G."/>
            <person name="Kuo A."/>
            <person name="Tritt A."/>
            <person name="Lipzen A."/>
            <person name="He G."/>
            <person name="Yan M."/>
            <person name="Ng V."/>
            <person name="Cullen D."/>
            <person name="Martin F."/>
            <person name="Rosso M.-N."/>
            <person name="Henrissat B."/>
            <person name="Hibbett D."/>
            <person name="Martinez A.T."/>
            <person name="Grigoriev I.V."/>
        </authorList>
    </citation>
    <scope>NUCLEOTIDE SEQUENCE</scope>
    <source>
        <strain evidence="3">CIRM-BRFM 674</strain>
    </source>
</reference>
<keyword evidence="1" id="KW-0812">Transmembrane</keyword>
<feature type="transmembrane region" description="Helical" evidence="1">
    <location>
        <begin position="392"/>
        <end position="414"/>
    </location>
</feature>